<reference evidence="2 3" key="1">
    <citation type="submission" date="2016-03" db="EMBL/GenBank/DDBJ databases">
        <authorList>
            <person name="Ploux O."/>
        </authorList>
    </citation>
    <scope>NUCLEOTIDE SEQUENCE [LARGE SCALE GENOMIC DNA]</scope>
    <source>
        <strain evidence="2 3">R0</strain>
    </source>
</reference>
<dbReference type="NCBIfam" id="TIGR02147">
    <property type="entry name" value="Fsuc_second"/>
    <property type="match status" value="1"/>
</dbReference>
<gene>
    <name evidence="2" type="ORF">AZI86_01685</name>
</gene>
<dbReference type="SMART" id="SM00530">
    <property type="entry name" value="HTH_XRE"/>
    <property type="match status" value="1"/>
</dbReference>
<dbReference type="InterPro" id="IPR001387">
    <property type="entry name" value="Cro/C1-type_HTH"/>
</dbReference>
<protein>
    <recommendedName>
        <fullName evidence="1">HTH cro/C1-type domain-containing protein</fullName>
    </recommendedName>
</protein>
<sequence>MQNPFLQELKDALIRKKEQNHRYSLRAFARDTGLSASILSKVLSGKAPLTRRVIELICERLGYEERETRRWVQKCLFHEDLRRGYETFASAHFTPLQHDEYKLVTNVVHFAILECIKLPIFDHSLQFLSEYLGLSTNEVSEAVERLKKFKFLEVDRHGEFHVLKGETSAFSIPPTDIGVAQTMQKDILMRAYHAVDDIPMEERCQYSLICSFESSRIDYVREKLRKVLMEINEESARLQSESDDVYCLSLSAFSLLKRD</sequence>
<dbReference type="EMBL" id="LUKE01000001">
    <property type="protein sequence ID" value="KYG65810.1"/>
    <property type="molecule type" value="Genomic_DNA"/>
</dbReference>
<dbReference type="OrthoDB" id="5291274at2"/>
<feature type="domain" description="HTH cro/C1-type" evidence="1">
    <location>
        <begin position="8"/>
        <end position="68"/>
    </location>
</feature>
<name>A0A150WN19_BDEBC</name>
<dbReference type="GO" id="GO:0003677">
    <property type="term" value="F:DNA binding"/>
    <property type="evidence" value="ECO:0007669"/>
    <property type="project" value="InterPro"/>
</dbReference>
<dbReference type="InterPro" id="IPR010982">
    <property type="entry name" value="Lambda_DNA-bd_dom_sf"/>
</dbReference>
<dbReference type="Pfam" id="PF13560">
    <property type="entry name" value="HTH_31"/>
    <property type="match status" value="1"/>
</dbReference>
<dbReference type="Proteomes" id="UP000075320">
    <property type="component" value="Unassembled WGS sequence"/>
</dbReference>
<dbReference type="InterPro" id="IPR011873">
    <property type="entry name" value="CHP02147"/>
</dbReference>
<dbReference type="AlphaFoldDB" id="A0A150WN19"/>
<dbReference type="Pfam" id="PF14394">
    <property type="entry name" value="DUF4423"/>
    <property type="match status" value="1"/>
</dbReference>
<accession>A0A150WN19</accession>
<proteinExistence type="predicted"/>
<dbReference type="SUPFAM" id="SSF47413">
    <property type="entry name" value="lambda repressor-like DNA-binding domains"/>
    <property type="match status" value="1"/>
</dbReference>
<organism evidence="2 3">
    <name type="scientific">Bdellovibrio bacteriovorus</name>
    <dbReference type="NCBI Taxonomy" id="959"/>
    <lineage>
        <taxon>Bacteria</taxon>
        <taxon>Pseudomonadati</taxon>
        <taxon>Bdellovibrionota</taxon>
        <taxon>Bdellovibrionia</taxon>
        <taxon>Bdellovibrionales</taxon>
        <taxon>Pseudobdellovibrionaceae</taxon>
        <taxon>Bdellovibrio</taxon>
    </lineage>
</organism>
<dbReference type="RefSeq" id="WP_061833353.1">
    <property type="nucleotide sequence ID" value="NZ_LUKE01000001.1"/>
</dbReference>
<dbReference type="InterPro" id="IPR025537">
    <property type="entry name" value="DUF4423"/>
</dbReference>
<evidence type="ECO:0000259" key="1">
    <source>
        <dbReference type="SMART" id="SM00530"/>
    </source>
</evidence>
<evidence type="ECO:0000313" key="3">
    <source>
        <dbReference type="Proteomes" id="UP000075320"/>
    </source>
</evidence>
<keyword evidence="3" id="KW-1185">Reference proteome</keyword>
<evidence type="ECO:0000313" key="2">
    <source>
        <dbReference type="EMBL" id="KYG65810.1"/>
    </source>
</evidence>
<dbReference type="CDD" id="cd00093">
    <property type="entry name" value="HTH_XRE"/>
    <property type="match status" value="1"/>
</dbReference>
<dbReference type="Gene3D" id="1.10.260.40">
    <property type="entry name" value="lambda repressor-like DNA-binding domains"/>
    <property type="match status" value="1"/>
</dbReference>
<comment type="caution">
    <text evidence="2">The sequence shown here is derived from an EMBL/GenBank/DDBJ whole genome shotgun (WGS) entry which is preliminary data.</text>
</comment>